<accession>A0A813ER01</accession>
<dbReference type="OrthoDB" id="412349at2759"/>
<keyword evidence="2" id="KW-1185">Reference proteome</keyword>
<dbReference type="EMBL" id="CAJNNV010015073">
    <property type="protein sequence ID" value="CAE8603137.1"/>
    <property type="molecule type" value="Genomic_DNA"/>
</dbReference>
<gene>
    <name evidence="1" type="ORF">PGLA1383_LOCUS21355</name>
</gene>
<name>A0A813ER01_POLGL</name>
<reference evidence="1" key="1">
    <citation type="submission" date="2021-02" db="EMBL/GenBank/DDBJ databases">
        <authorList>
            <person name="Dougan E. K."/>
            <person name="Rhodes N."/>
            <person name="Thang M."/>
            <person name="Chan C."/>
        </authorList>
    </citation>
    <scope>NUCLEOTIDE SEQUENCE</scope>
</reference>
<sequence>FRIVSRTGSRRTLEVALSESTCFLVQKDSQADELQDKQFESFEQLLSAMDGADIFGSRLCNLVSEELAKQLTSEDFASRFASSEDATSD</sequence>
<organism evidence="1 2">
    <name type="scientific">Polarella glacialis</name>
    <name type="common">Dinoflagellate</name>
    <dbReference type="NCBI Taxonomy" id="89957"/>
    <lineage>
        <taxon>Eukaryota</taxon>
        <taxon>Sar</taxon>
        <taxon>Alveolata</taxon>
        <taxon>Dinophyceae</taxon>
        <taxon>Suessiales</taxon>
        <taxon>Suessiaceae</taxon>
        <taxon>Polarella</taxon>
    </lineage>
</organism>
<feature type="non-terminal residue" evidence="1">
    <location>
        <position position="1"/>
    </location>
</feature>
<proteinExistence type="predicted"/>
<protein>
    <recommendedName>
        <fullName evidence="3">GSKIP domain-containing protein</fullName>
    </recommendedName>
</protein>
<dbReference type="AlphaFoldDB" id="A0A813ER01"/>
<evidence type="ECO:0000313" key="2">
    <source>
        <dbReference type="Proteomes" id="UP000654075"/>
    </source>
</evidence>
<evidence type="ECO:0000313" key="1">
    <source>
        <dbReference type="EMBL" id="CAE8603137.1"/>
    </source>
</evidence>
<comment type="caution">
    <text evidence="1">The sequence shown here is derived from an EMBL/GenBank/DDBJ whole genome shotgun (WGS) entry which is preliminary data.</text>
</comment>
<dbReference type="Proteomes" id="UP000654075">
    <property type="component" value="Unassembled WGS sequence"/>
</dbReference>
<evidence type="ECO:0008006" key="3">
    <source>
        <dbReference type="Google" id="ProtNLM"/>
    </source>
</evidence>